<dbReference type="RefSeq" id="XP_016983034.1">
    <property type="nucleotide sequence ID" value="XM_017127545.1"/>
</dbReference>
<evidence type="ECO:0000313" key="5">
    <source>
        <dbReference type="EnsemblMetazoa" id="XP_016983034.1"/>
    </source>
</evidence>
<dbReference type="Gene3D" id="2.40.10.10">
    <property type="entry name" value="Trypsin-like serine proteases"/>
    <property type="match status" value="2"/>
</dbReference>
<feature type="domain" description="Peptidase S1" evidence="4">
    <location>
        <begin position="16"/>
        <end position="228"/>
    </location>
</feature>
<feature type="signal peptide" evidence="3">
    <location>
        <begin position="1"/>
        <end position="19"/>
    </location>
</feature>
<evidence type="ECO:0000256" key="3">
    <source>
        <dbReference type="SAM" id="SignalP"/>
    </source>
</evidence>
<dbReference type="PROSITE" id="PS50240">
    <property type="entry name" value="TRYPSIN_DOM"/>
    <property type="match status" value="1"/>
</dbReference>
<dbReference type="InterPro" id="IPR043504">
    <property type="entry name" value="Peptidase_S1_PA_chymotrypsin"/>
</dbReference>
<dbReference type="GO" id="GO:0006508">
    <property type="term" value="P:proteolysis"/>
    <property type="evidence" value="ECO:0007669"/>
    <property type="project" value="InterPro"/>
</dbReference>
<proteinExistence type="inferred from homology"/>
<dbReference type="InterPro" id="IPR001314">
    <property type="entry name" value="Peptidase_S1A"/>
</dbReference>
<sequence length="240" mass="26549">MIAAEWFFILALLIRYVSSQLLDPQCSHYSPNENQDAPWIAQIISTTKNCTGVLINKHFVLTAASCVAEGKSSFFCLSSDCPNWIPVKTVHIPKPYNANGKDIALLELKTPVDYKRIRPICILLTEFNLEDGMILKGWTGRSRTTKITKLNNIDCRNSFGNFPNSLQICAGSKTNKVCEEYGSPLGIDAFSSSLAGYVLIGIQMYGASGICVYSDISAYIDWIVSVVLKVEILINVLSYT</sequence>
<comment type="similarity">
    <text evidence="2">Belongs to the peptidase S1 family. CLIP subfamily.</text>
</comment>
<organism evidence="7">
    <name type="scientific">Drosophila rhopaloa</name>
    <name type="common">Fruit fly</name>
    <dbReference type="NCBI Taxonomy" id="1041015"/>
    <lineage>
        <taxon>Eukaryota</taxon>
        <taxon>Metazoa</taxon>
        <taxon>Ecdysozoa</taxon>
        <taxon>Arthropoda</taxon>
        <taxon>Hexapoda</taxon>
        <taxon>Insecta</taxon>
        <taxon>Pterygota</taxon>
        <taxon>Neoptera</taxon>
        <taxon>Endopterygota</taxon>
        <taxon>Diptera</taxon>
        <taxon>Brachycera</taxon>
        <taxon>Muscomorpha</taxon>
        <taxon>Ephydroidea</taxon>
        <taxon>Drosophilidae</taxon>
        <taxon>Drosophila</taxon>
        <taxon>Sophophora</taxon>
    </lineage>
</organism>
<dbReference type="SMART" id="SM00020">
    <property type="entry name" value="Tryp_SPc"/>
    <property type="match status" value="1"/>
</dbReference>
<dbReference type="Pfam" id="PF00089">
    <property type="entry name" value="Trypsin"/>
    <property type="match status" value="1"/>
</dbReference>
<protein>
    <submittedName>
        <fullName evidence="7">Kallikrein 1-related peptidase b5-like</fullName>
    </submittedName>
</protein>
<evidence type="ECO:0000313" key="6">
    <source>
        <dbReference type="Proteomes" id="UP001652680"/>
    </source>
</evidence>
<evidence type="ECO:0000256" key="1">
    <source>
        <dbReference type="ARBA" id="ARBA00023157"/>
    </source>
</evidence>
<keyword evidence="6" id="KW-1185">Reference proteome</keyword>
<feature type="chain" id="PRO_5027954396" evidence="3">
    <location>
        <begin position="20"/>
        <end position="240"/>
    </location>
</feature>
<dbReference type="AlphaFoldDB" id="A0A6P4F206"/>
<keyword evidence="3" id="KW-0732">Signal</keyword>
<reference evidence="5" key="3">
    <citation type="submission" date="2025-05" db="UniProtKB">
        <authorList>
            <consortium name="EnsemblMetazoa"/>
        </authorList>
    </citation>
    <scope>IDENTIFICATION</scope>
</reference>
<dbReference type="SUPFAM" id="SSF50494">
    <property type="entry name" value="Trypsin-like serine proteases"/>
    <property type="match status" value="1"/>
</dbReference>
<dbReference type="Proteomes" id="UP001652680">
    <property type="component" value="Unassembled WGS sequence"/>
</dbReference>
<dbReference type="GO" id="GO:0004252">
    <property type="term" value="F:serine-type endopeptidase activity"/>
    <property type="evidence" value="ECO:0007669"/>
    <property type="project" value="InterPro"/>
</dbReference>
<name>A0A6P4F206_DRORH</name>
<evidence type="ECO:0000259" key="4">
    <source>
        <dbReference type="PROSITE" id="PS50240"/>
    </source>
</evidence>
<dbReference type="PRINTS" id="PR00722">
    <property type="entry name" value="CHYMOTRYPSIN"/>
</dbReference>
<reference evidence="6" key="1">
    <citation type="journal article" date="2021" name="Elife">
        <title>Highly contiguous assemblies of 101 drosophilid genomes.</title>
        <authorList>
            <person name="Kim B.Y."/>
            <person name="Wang J.R."/>
            <person name="Miller D.E."/>
            <person name="Barmina O."/>
            <person name="Delaney E."/>
            <person name="Thompson A."/>
            <person name="Comeault A.A."/>
            <person name="Peede D."/>
            <person name="D'Agostino E.R."/>
            <person name="Pelaez J."/>
            <person name="Aguilar J.M."/>
            <person name="Haji D."/>
            <person name="Matsunaga T."/>
            <person name="Armstrong E.E."/>
            <person name="Zych M."/>
            <person name="Ogawa Y."/>
            <person name="Stamenkovic-Radak M."/>
            <person name="Jelic M."/>
            <person name="Veselinovic M.S."/>
            <person name="Tanaskovic M."/>
            <person name="Eric P."/>
            <person name="Gao J.J."/>
            <person name="Katoh T.K."/>
            <person name="Toda M.J."/>
            <person name="Watabe H."/>
            <person name="Watada M."/>
            <person name="Davis J.S."/>
            <person name="Moyle L.C."/>
            <person name="Manoli G."/>
            <person name="Bertolini E."/>
            <person name="Kostal V."/>
            <person name="Hawley R.S."/>
            <person name="Takahashi A."/>
            <person name="Jones C.D."/>
            <person name="Price D.K."/>
            <person name="Whiteman N."/>
            <person name="Kopp A."/>
            <person name="Matute D.R."/>
            <person name="Petrov D.A."/>
        </authorList>
    </citation>
    <scope>NUCLEOTIDE SEQUENCE [LARGE SCALE GENOMIC DNA]</scope>
</reference>
<dbReference type="PANTHER" id="PTHR24256">
    <property type="entry name" value="TRYPTASE-RELATED"/>
    <property type="match status" value="1"/>
</dbReference>
<reference evidence="7" key="2">
    <citation type="submission" date="2025-04" db="UniProtKB">
        <authorList>
            <consortium name="RefSeq"/>
        </authorList>
    </citation>
    <scope>IDENTIFICATION</scope>
</reference>
<dbReference type="GeneID" id="108047390"/>
<keyword evidence="1" id="KW-1015">Disulfide bond</keyword>
<dbReference type="InterPro" id="IPR009003">
    <property type="entry name" value="Peptidase_S1_PA"/>
</dbReference>
<accession>A0A6P4F206</accession>
<evidence type="ECO:0000313" key="7">
    <source>
        <dbReference type="RefSeq" id="XP_016983034.1"/>
    </source>
</evidence>
<dbReference type="InterPro" id="IPR001254">
    <property type="entry name" value="Trypsin_dom"/>
</dbReference>
<dbReference type="InterPro" id="IPR051487">
    <property type="entry name" value="Ser/Thr_Proteases_Immune/Dev"/>
</dbReference>
<dbReference type="OrthoDB" id="7863612at2759"/>
<evidence type="ECO:0000256" key="2">
    <source>
        <dbReference type="ARBA" id="ARBA00024195"/>
    </source>
</evidence>
<dbReference type="EnsemblMetazoa" id="XM_017127545.1">
    <property type="protein sequence ID" value="XP_016983034.1"/>
    <property type="gene ID" value="LOC108047390"/>
</dbReference>
<gene>
    <name evidence="7" type="primary">LOC108047390</name>
    <name evidence="5" type="synonym">108047390</name>
</gene>